<dbReference type="EMBL" id="FKLO01000043">
    <property type="protein sequence ID" value="SAM63875.1"/>
    <property type="molecule type" value="Genomic_DNA"/>
</dbReference>
<dbReference type="RefSeq" id="WP_079540427.1">
    <property type="nucleotide sequence ID" value="NZ_FKLO01000043.1"/>
</dbReference>
<gene>
    <name evidence="1" type="ORF">CHUV0807_1175</name>
</gene>
<accession>A0A1C3H444</accession>
<proteinExistence type="predicted"/>
<reference evidence="2" key="1">
    <citation type="submission" date="2016-04" db="EMBL/GenBank/DDBJ databases">
        <authorList>
            <person name="Tagini F."/>
        </authorList>
    </citation>
    <scope>NUCLEOTIDE SEQUENCE [LARGE SCALE GENOMIC DNA]</scope>
    <source>
        <strain evidence="2">CHUV0807</strain>
    </source>
</reference>
<organism evidence="1 2">
    <name type="scientific">Cardiobacterium hominis</name>
    <dbReference type="NCBI Taxonomy" id="2718"/>
    <lineage>
        <taxon>Bacteria</taxon>
        <taxon>Pseudomonadati</taxon>
        <taxon>Pseudomonadota</taxon>
        <taxon>Gammaproteobacteria</taxon>
        <taxon>Cardiobacteriales</taxon>
        <taxon>Cardiobacteriaceae</taxon>
        <taxon>Cardiobacterium</taxon>
    </lineage>
</organism>
<evidence type="ECO:0000313" key="1">
    <source>
        <dbReference type="EMBL" id="SAM63875.1"/>
    </source>
</evidence>
<dbReference type="Pfam" id="PF07030">
    <property type="entry name" value="Phage_Mu_Gp36"/>
    <property type="match status" value="1"/>
</dbReference>
<evidence type="ECO:0000313" key="2">
    <source>
        <dbReference type="Proteomes" id="UP000190837"/>
    </source>
</evidence>
<dbReference type="AlphaFoldDB" id="A0A1C3H444"/>
<sequence length="156" mass="16988">MYAQPQDIIDRFGAREVKQVLEADPDPQNARLLAACADAAALADTYIARAHPLPLPSAPAALVSATADIARYRLHDDQIKEGGDTGKTTIRLRYEDALKWLADVAAGKVQLYPGSGDNRKPDSPLPLTGNHRIAVVSSPVVYDQATLDKMDMVRRR</sequence>
<dbReference type="InterPro" id="IPR009752">
    <property type="entry name" value="Phage_Mu_GpJ"/>
</dbReference>
<protein>
    <submittedName>
        <fullName evidence="1">Mu-like prophage protein GP36</fullName>
    </submittedName>
</protein>
<dbReference type="Proteomes" id="UP000190837">
    <property type="component" value="Unassembled WGS sequence"/>
</dbReference>
<name>A0A1C3H444_9GAMM</name>